<evidence type="ECO:0000313" key="1">
    <source>
        <dbReference type="EMBL" id="GAH29530.1"/>
    </source>
</evidence>
<accession>X1FAG7</accession>
<gene>
    <name evidence="1" type="ORF">S03H2_00972</name>
</gene>
<dbReference type="AlphaFoldDB" id="X1FAG7"/>
<protein>
    <submittedName>
        <fullName evidence="1">Uncharacterized protein</fullName>
    </submittedName>
</protein>
<organism evidence="1">
    <name type="scientific">marine sediment metagenome</name>
    <dbReference type="NCBI Taxonomy" id="412755"/>
    <lineage>
        <taxon>unclassified sequences</taxon>
        <taxon>metagenomes</taxon>
        <taxon>ecological metagenomes</taxon>
    </lineage>
</organism>
<sequence>MCVKKVILAFLHDGLLYTPWSIGDVMVKGLKSPSSPVTVSFSVAEAAPNAYEQNQINLSLNVLDQEVFVVTGVNLDVLPPDALAGTDTRVRGQLSS</sequence>
<dbReference type="EMBL" id="BARU01000253">
    <property type="protein sequence ID" value="GAH29530.1"/>
    <property type="molecule type" value="Genomic_DNA"/>
</dbReference>
<comment type="caution">
    <text evidence="1">The sequence shown here is derived from an EMBL/GenBank/DDBJ whole genome shotgun (WGS) entry which is preliminary data.</text>
</comment>
<proteinExistence type="predicted"/>
<name>X1FAG7_9ZZZZ</name>
<reference evidence="1" key="1">
    <citation type="journal article" date="2014" name="Front. Microbiol.">
        <title>High frequency of phylogenetically diverse reductive dehalogenase-homologous genes in deep subseafloor sedimentary metagenomes.</title>
        <authorList>
            <person name="Kawai M."/>
            <person name="Futagami T."/>
            <person name="Toyoda A."/>
            <person name="Takaki Y."/>
            <person name="Nishi S."/>
            <person name="Hori S."/>
            <person name="Arai W."/>
            <person name="Tsubouchi T."/>
            <person name="Morono Y."/>
            <person name="Uchiyama I."/>
            <person name="Ito T."/>
            <person name="Fujiyama A."/>
            <person name="Inagaki F."/>
            <person name="Takami H."/>
        </authorList>
    </citation>
    <scope>NUCLEOTIDE SEQUENCE</scope>
    <source>
        <strain evidence="1">Expedition CK06-06</strain>
    </source>
</reference>
<feature type="non-terminal residue" evidence="1">
    <location>
        <position position="96"/>
    </location>
</feature>